<organism evidence="2 3">
    <name type="scientific">Amborella trichopoda</name>
    <dbReference type="NCBI Taxonomy" id="13333"/>
    <lineage>
        <taxon>Eukaryota</taxon>
        <taxon>Viridiplantae</taxon>
        <taxon>Streptophyta</taxon>
        <taxon>Embryophyta</taxon>
        <taxon>Tracheophyta</taxon>
        <taxon>Spermatophyta</taxon>
        <taxon>Magnoliopsida</taxon>
        <taxon>Amborellales</taxon>
        <taxon>Amborellaceae</taxon>
        <taxon>Amborella</taxon>
    </lineage>
</organism>
<evidence type="ECO:0000313" key="2">
    <source>
        <dbReference type="EMBL" id="ERN00436.1"/>
    </source>
</evidence>
<accession>W1NYQ4</accession>
<feature type="region of interest" description="Disordered" evidence="1">
    <location>
        <begin position="113"/>
        <end position="143"/>
    </location>
</feature>
<dbReference type="EMBL" id="KI394904">
    <property type="protein sequence ID" value="ERN00436.1"/>
    <property type="molecule type" value="Genomic_DNA"/>
</dbReference>
<dbReference type="HOGENOM" id="CLU_1436249_0_0_1"/>
<name>W1NYQ4_AMBTC</name>
<feature type="compositionally biased region" description="Polar residues" evidence="1">
    <location>
        <begin position="21"/>
        <end position="47"/>
    </location>
</feature>
<keyword evidence="3" id="KW-1185">Reference proteome</keyword>
<proteinExistence type="predicted"/>
<sequence length="189" mass="21176">MAEFAELNTLAEDLVHEVQRSGRSSNTSSNHKENSSVADENPFTQTVDGRHESAIERLAKAMEGDVRNIRVDIEGFSAYQLASKAEQKLKRLSYQLERGKPSKVSKGKIVIGTPQNTSLHSPQVANKDNANTSKATTSRNPSNTCFRYGEMRHKAFEYPKKKLHLLDPMGEEEVDEPELMATRISFPLK</sequence>
<evidence type="ECO:0000313" key="3">
    <source>
        <dbReference type="Proteomes" id="UP000017836"/>
    </source>
</evidence>
<feature type="region of interest" description="Disordered" evidence="1">
    <location>
        <begin position="15"/>
        <end position="51"/>
    </location>
</feature>
<dbReference type="Proteomes" id="UP000017836">
    <property type="component" value="Unassembled WGS sequence"/>
</dbReference>
<reference evidence="3" key="1">
    <citation type="journal article" date="2013" name="Science">
        <title>The Amborella genome and the evolution of flowering plants.</title>
        <authorList>
            <consortium name="Amborella Genome Project"/>
        </authorList>
    </citation>
    <scope>NUCLEOTIDE SEQUENCE [LARGE SCALE GENOMIC DNA]</scope>
</reference>
<protein>
    <submittedName>
        <fullName evidence="2">Uncharacterized protein</fullName>
    </submittedName>
</protein>
<gene>
    <name evidence="2" type="ORF">AMTR_s00100p00110330</name>
</gene>
<evidence type="ECO:0000256" key="1">
    <source>
        <dbReference type="SAM" id="MobiDB-lite"/>
    </source>
</evidence>
<dbReference type="AlphaFoldDB" id="W1NYQ4"/>
<dbReference type="Gramene" id="ERN00436">
    <property type="protein sequence ID" value="ERN00436"/>
    <property type="gene ID" value="AMTR_s00100p00110330"/>
</dbReference>